<dbReference type="PROSITE" id="PS50105">
    <property type="entry name" value="SAM_DOMAIN"/>
    <property type="match status" value="1"/>
</dbReference>
<feature type="compositionally biased region" description="Pro residues" evidence="1">
    <location>
        <begin position="84"/>
        <end position="109"/>
    </location>
</feature>
<dbReference type="InterPro" id="IPR013761">
    <property type="entry name" value="SAM/pointed_sf"/>
</dbReference>
<feature type="region of interest" description="Disordered" evidence="1">
    <location>
        <begin position="75"/>
        <end position="113"/>
    </location>
</feature>
<dbReference type="OrthoDB" id="512047at2759"/>
<dbReference type="EMBL" id="LHPF02000011">
    <property type="protein sequence ID" value="PSC72305.1"/>
    <property type="molecule type" value="Genomic_DNA"/>
</dbReference>
<dbReference type="Pfam" id="PF07647">
    <property type="entry name" value="SAM_2"/>
    <property type="match status" value="1"/>
</dbReference>
<comment type="caution">
    <text evidence="3">The sequence shown here is derived from an EMBL/GenBank/DDBJ whole genome shotgun (WGS) entry which is preliminary data.</text>
</comment>
<dbReference type="SUPFAM" id="SSF47769">
    <property type="entry name" value="SAM/Pointed domain"/>
    <property type="match status" value="1"/>
</dbReference>
<dbReference type="STRING" id="554055.A0A2P6VDY5"/>
<dbReference type="GO" id="GO:0032259">
    <property type="term" value="P:methylation"/>
    <property type="evidence" value="ECO:0007669"/>
    <property type="project" value="UniProtKB-KW"/>
</dbReference>
<feature type="domain" description="SAM" evidence="2">
    <location>
        <begin position="9"/>
        <end position="62"/>
    </location>
</feature>
<proteinExistence type="predicted"/>
<evidence type="ECO:0000313" key="3">
    <source>
        <dbReference type="EMBL" id="PSC72305.1"/>
    </source>
</evidence>
<dbReference type="InterPro" id="IPR001660">
    <property type="entry name" value="SAM"/>
</dbReference>
<evidence type="ECO:0000259" key="2">
    <source>
        <dbReference type="PROSITE" id="PS50105"/>
    </source>
</evidence>
<reference evidence="3 4" key="1">
    <citation type="journal article" date="2018" name="Plant J.">
        <title>Genome sequences of Chlorella sorokiniana UTEX 1602 and Micractinium conductrix SAG 241.80: implications to maltose excretion by a green alga.</title>
        <authorList>
            <person name="Arriola M.B."/>
            <person name="Velmurugan N."/>
            <person name="Zhang Y."/>
            <person name="Plunkett M.H."/>
            <person name="Hondzo H."/>
            <person name="Barney B.M."/>
        </authorList>
    </citation>
    <scope>NUCLEOTIDE SEQUENCE [LARGE SCALE GENOMIC DNA]</scope>
    <source>
        <strain evidence="3 4">SAG 241.80</strain>
    </source>
</reference>
<sequence length="395" mass="40459">MTASPLESWSALEVTNLTATLKMPSEVAEQFRSNAISGRDLASLSDDDLTKELGLTSLQVRKVRRALTELGVATPDAPKAPAAPAVPPAAAPAVPPPAAAPAVGPPPRQAAPSFEPADLERYSSLTAQIAELQGMQISPKVAQAKQHVGTAQARLAAAQQAQAVAQAAAAKAQKRSSGLETGQGKASCLGKLLCGHSHHATKLEASPVQLAAAQKQLAETQASAGKGQAQLAEAQAQLAAWQGKASRGVATYSSGTQLLTGAAAKLEGALQSLRSSNFVNMAGMARGLRTTARTGVPRRGQPRRIGGDLVQMGMLRRANDSVSAAARDTEEARALLGPGLPRVDEGVLRAACTGLFLNVLANGGVMLDVVQAAAVRSSMNQVEGLLAQQLALALG</sequence>
<keyword evidence="4" id="KW-1185">Reference proteome</keyword>
<dbReference type="Gene3D" id="1.10.150.50">
    <property type="entry name" value="Transcription Factor, Ets-1"/>
    <property type="match status" value="1"/>
</dbReference>
<accession>A0A2P6VDY5</accession>
<dbReference type="Proteomes" id="UP000239649">
    <property type="component" value="Unassembled WGS sequence"/>
</dbReference>
<protein>
    <submittedName>
        <fullName evidence="3">Lysine-specific demethylase JMJ16 isoform D</fullName>
    </submittedName>
</protein>
<organism evidence="3 4">
    <name type="scientific">Micractinium conductrix</name>
    <dbReference type="NCBI Taxonomy" id="554055"/>
    <lineage>
        <taxon>Eukaryota</taxon>
        <taxon>Viridiplantae</taxon>
        <taxon>Chlorophyta</taxon>
        <taxon>core chlorophytes</taxon>
        <taxon>Trebouxiophyceae</taxon>
        <taxon>Chlorellales</taxon>
        <taxon>Chlorellaceae</taxon>
        <taxon>Chlorella clade</taxon>
        <taxon>Micractinium</taxon>
    </lineage>
</organism>
<gene>
    <name evidence="3" type="ORF">C2E20_4620</name>
</gene>
<evidence type="ECO:0000256" key="1">
    <source>
        <dbReference type="SAM" id="MobiDB-lite"/>
    </source>
</evidence>
<evidence type="ECO:0000313" key="4">
    <source>
        <dbReference type="Proteomes" id="UP000239649"/>
    </source>
</evidence>
<dbReference type="GO" id="GO:0008168">
    <property type="term" value="F:methyltransferase activity"/>
    <property type="evidence" value="ECO:0007669"/>
    <property type="project" value="UniProtKB-KW"/>
</dbReference>
<dbReference type="AlphaFoldDB" id="A0A2P6VDY5"/>
<name>A0A2P6VDY5_9CHLO</name>